<keyword evidence="1" id="KW-0812">Transmembrane</keyword>
<proteinExistence type="predicted"/>
<dbReference type="RefSeq" id="WP_048896246.1">
    <property type="nucleotide sequence ID" value="NZ_LFOD01000025.1"/>
</dbReference>
<dbReference type="Proteomes" id="UP000037594">
    <property type="component" value="Unassembled WGS sequence"/>
</dbReference>
<feature type="transmembrane region" description="Helical" evidence="1">
    <location>
        <begin position="43"/>
        <end position="60"/>
    </location>
</feature>
<sequence length="63" mass="6600">MVNPEHYFVIGTFALVAGMVLLAVALLAPLNRRAGAAGTAQEFGRLFSTSGAVFMAFALVQTI</sequence>
<dbReference type="EMBL" id="LFOD01000025">
    <property type="protein sequence ID" value="KMV15984.1"/>
    <property type="molecule type" value="Genomic_DNA"/>
</dbReference>
<name>A0A0J8WSK5_9MYCO</name>
<gene>
    <name evidence="2" type="ORF">ACT17_23125</name>
</gene>
<evidence type="ECO:0000256" key="1">
    <source>
        <dbReference type="SAM" id="Phobius"/>
    </source>
</evidence>
<reference evidence="2 3" key="1">
    <citation type="submission" date="2015-06" db="EMBL/GenBank/DDBJ databases">
        <title>Genome sequence of Mycobacterium conceptionense strain MLE.</title>
        <authorList>
            <person name="Greninger A.L."/>
            <person name="Cunningham G."/>
            <person name="Chiu C.Y."/>
            <person name="Miller S."/>
        </authorList>
    </citation>
    <scope>NUCLEOTIDE SEQUENCE [LARGE SCALE GENOMIC DNA]</scope>
    <source>
        <strain evidence="2 3">MLE</strain>
    </source>
</reference>
<accession>A0A0J8WSK5</accession>
<comment type="caution">
    <text evidence="2">The sequence shown here is derived from an EMBL/GenBank/DDBJ whole genome shotgun (WGS) entry which is preliminary data.</text>
</comment>
<dbReference type="AlphaFoldDB" id="A0A0J8WSK5"/>
<feature type="transmembrane region" description="Helical" evidence="1">
    <location>
        <begin position="6"/>
        <end position="31"/>
    </location>
</feature>
<organism evidence="2 3">
    <name type="scientific">Mycolicibacterium conceptionense</name>
    <dbReference type="NCBI Taxonomy" id="451644"/>
    <lineage>
        <taxon>Bacteria</taxon>
        <taxon>Bacillati</taxon>
        <taxon>Actinomycetota</taxon>
        <taxon>Actinomycetes</taxon>
        <taxon>Mycobacteriales</taxon>
        <taxon>Mycobacteriaceae</taxon>
        <taxon>Mycolicibacterium</taxon>
    </lineage>
</organism>
<keyword evidence="1" id="KW-1133">Transmembrane helix</keyword>
<protein>
    <submittedName>
        <fullName evidence="2">Uncharacterized protein</fullName>
    </submittedName>
</protein>
<keyword evidence="1" id="KW-0472">Membrane</keyword>
<evidence type="ECO:0000313" key="3">
    <source>
        <dbReference type="Proteomes" id="UP000037594"/>
    </source>
</evidence>
<evidence type="ECO:0000313" key="2">
    <source>
        <dbReference type="EMBL" id="KMV15984.1"/>
    </source>
</evidence>
<dbReference type="PATRIC" id="fig|451644.5.peg.4776"/>